<evidence type="ECO:0000313" key="1">
    <source>
        <dbReference type="EMBL" id="KAF1690270.1"/>
    </source>
</evidence>
<dbReference type="RefSeq" id="WP_162123571.1">
    <property type="nucleotide sequence ID" value="NZ_PDWK01000008.1"/>
</dbReference>
<keyword evidence="2" id="KW-1185">Reference proteome</keyword>
<proteinExistence type="predicted"/>
<comment type="caution">
    <text evidence="1">The sequence shown here is derived from an EMBL/GenBank/DDBJ whole genome shotgun (WGS) entry which is preliminary data.</text>
</comment>
<reference evidence="1" key="1">
    <citation type="submission" date="2017-10" db="EMBL/GenBank/DDBJ databases">
        <title>Whole genome sequencing of members of genus Pseudoxanthomonas.</title>
        <authorList>
            <person name="Kumar S."/>
            <person name="Bansal K."/>
            <person name="Kaur A."/>
            <person name="Patil P."/>
            <person name="Sharma S."/>
            <person name="Patil P.B."/>
        </authorList>
    </citation>
    <scope>NUCLEOTIDE SEQUENCE</scope>
    <source>
        <strain evidence="1">DSM 22914</strain>
    </source>
</reference>
<dbReference type="EMBL" id="PDWK01000008">
    <property type="protein sequence ID" value="KAF1690270.1"/>
    <property type="molecule type" value="Genomic_DNA"/>
</dbReference>
<gene>
    <name evidence="1" type="ORF">CR938_02920</name>
</gene>
<dbReference type="OrthoDB" id="9785445at2"/>
<protein>
    <recommendedName>
        <fullName evidence="3">Thioredoxin domain-containing protein</fullName>
    </recommendedName>
</protein>
<dbReference type="AlphaFoldDB" id="A0A921P1N4"/>
<organism evidence="1 2">
    <name type="scientific">Pseudoxanthomonas taiwanensis</name>
    <dbReference type="NCBI Taxonomy" id="176598"/>
    <lineage>
        <taxon>Bacteria</taxon>
        <taxon>Pseudomonadati</taxon>
        <taxon>Pseudomonadota</taxon>
        <taxon>Gammaproteobacteria</taxon>
        <taxon>Lysobacterales</taxon>
        <taxon>Lysobacteraceae</taxon>
        <taxon>Pseudoxanthomonas</taxon>
    </lineage>
</organism>
<sequence length="190" mass="20130">MTVPASDAARTRGRLMLIAVFVLFFGSALGAGVLRLAGWMPPGLKNHGILLQPPVDLRQSPPRRADGGPYAWNPAARPWRILAAAPESGCGADCAQVLAQLDKVWRLFGHNADRVQVLWLGALPAAAPPLPELVPLQEDAALRAALPQAAAPSGVPLYVVDPNGFVILHYPPGADPAGLREDVARLLKLK</sequence>
<evidence type="ECO:0008006" key="3">
    <source>
        <dbReference type="Google" id="ProtNLM"/>
    </source>
</evidence>
<dbReference type="Proteomes" id="UP000717981">
    <property type="component" value="Unassembled WGS sequence"/>
</dbReference>
<name>A0A921P1N4_9GAMM</name>
<evidence type="ECO:0000313" key="2">
    <source>
        <dbReference type="Proteomes" id="UP000717981"/>
    </source>
</evidence>
<accession>A0A921P1N4</accession>